<evidence type="ECO:0000313" key="3">
    <source>
        <dbReference type="EMBL" id="SCX34516.1"/>
    </source>
</evidence>
<dbReference type="AlphaFoldDB" id="A0A1R3U7Q7"/>
<dbReference type="EMBL" id="FMUE01000015">
    <property type="protein sequence ID" value="SCX34516.1"/>
    <property type="molecule type" value="Genomic_DNA"/>
</dbReference>
<feature type="compositionally biased region" description="Acidic residues" evidence="1">
    <location>
        <begin position="520"/>
        <end position="545"/>
    </location>
</feature>
<gene>
    <name evidence="3" type="ORF">DSM25559_4499</name>
</gene>
<accession>A0A1R3U7Q7</accession>
<dbReference type="Pfam" id="PF14082">
    <property type="entry name" value="SduA_C"/>
    <property type="match status" value="1"/>
</dbReference>
<dbReference type="InterPro" id="IPR025359">
    <property type="entry name" value="SduA_C"/>
</dbReference>
<proteinExistence type="predicted"/>
<dbReference type="STRING" id="1907666.DSM25559_4499"/>
<evidence type="ECO:0000259" key="2">
    <source>
        <dbReference type="Pfam" id="PF14082"/>
    </source>
</evidence>
<evidence type="ECO:0000256" key="1">
    <source>
        <dbReference type="SAM" id="MobiDB-lite"/>
    </source>
</evidence>
<sequence length="545" mass="61277">MLPRRLEKRRPAEAGLTASGQTVSYLQKCDHSLVLQSIGGLMNQKTQPKIKEIKTRAEDKSTLKLYIRDNGHQDLTIAVTDEIRDFVNDEGLFDYSQNEILLATFNPFDQLLTTYPTTLLPGSTHFGEIKYTTVRRISFENARPLLEDLEDEEGSRLHFRQFPSGFAFDPFDGFGLIYPLRFIVEAIEELTGVDEIRMCRDDAKSIDPRIFRFPTTAYDVVRKTVGRTHRAAVSFANEEKRTYLRSELVSPNVEGDAGKPTFRRTTADLKEILGSAISARGRKSASRSSNESAAVRVVRSAAKELINDNPDEIYDLNREIELVTLEDVIAKFEAKLANTSLTETRWQRFLSNNPFILRLAFGLPAIIFREQMPVGGWDVDNKGGKLADFVMKSGALGNLAIVEIKRPNSALLGNKIYRGGVYAPSVGISGAVTQVIDQRYQLQKHLTMLLGNSRNTTAASYAVQCIVIAGLNPTDEDKQKSFELYRNNLSGVVVITFDELLAKLKALHEFLVEHPRPEPIEEDLSEEDEFADLDEDEDLEDESDE</sequence>
<feature type="region of interest" description="Disordered" evidence="1">
    <location>
        <begin position="515"/>
        <end position="545"/>
    </location>
</feature>
<organism evidence="3 4">
    <name type="scientific">Agrobacterium rosae</name>
    <dbReference type="NCBI Taxonomy" id="1972867"/>
    <lineage>
        <taxon>Bacteria</taxon>
        <taxon>Pseudomonadati</taxon>
        <taxon>Pseudomonadota</taxon>
        <taxon>Alphaproteobacteria</taxon>
        <taxon>Hyphomicrobiales</taxon>
        <taxon>Rhizobiaceae</taxon>
        <taxon>Rhizobium/Agrobacterium group</taxon>
        <taxon>Agrobacterium</taxon>
    </lineage>
</organism>
<dbReference type="Proteomes" id="UP000187891">
    <property type="component" value="Unassembled WGS sequence"/>
</dbReference>
<protein>
    <recommendedName>
        <fullName evidence="2">Shedu protein SduA C-terminal domain-containing protein</fullName>
    </recommendedName>
</protein>
<feature type="domain" description="Shedu protein SduA C-terminal" evidence="2">
    <location>
        <begin position="341"/>
        <end position="501"/>
    </location>
</feature>
<reference evidence="4" key="1">
    <citation type="submission" date="2016-10" db="EMBL/GenBank/DDBJ databases">
        <authorList>
            <person name="Wibberg D."/>
        </authorList>
    </citation>
    <scope>NUCLEOTIDE SEQUENCE [LARGE SCALE GENOMIC DNA]</scope>
</reference>
<name>A0A1R3U7Q7_9HYPH</name>
<evidence type="ECO:0000313" key="4">
    <source>
        <dbReference type="Proteomes" id="UP000187891"/>
    </source>
</evidence>